<dbReference type="Proteomes" id="UP001251870">
    <property type="component" value="Unassembled WGS sequence"/>
</dbReference>
<dbReference type="GO" id="GO:0004386">
    <property type="term" value="F:helicase activity"/>
    <property type="evidence" value="ECO:0007669"/>
    <property type="project" value="UniProtKB-KW"/>
</dbReference>
<dbReference type="InterPro" id="IPR038718">
    <property type="entry name" value="SNF2-like_sf"/>
</dbReference>
<keyword evidence="2" id="KW-0479">Metal-binding</keyword>
<dbReference type="PANTHER" id="PTHR45629:SF7">
    <property type="entry name" value="DNA EXCISION REPAIR PROTEIN ERCC-6-RELATED"/>
    <property type="match status" value="1"/>
</dbReference>
<keyword evidence="2" id="KW-0862">Zinc</keyword>
<dbReference type="InterPro" id="IPR027417">
    <property type="entry name" value="P-loop_NTPase"/>
</dbReference>
<evidence type="ECO:0000256" key="1">
    <source>
        <dbReference type="ARBA" id="ARBA00022801"/>
    </source>
</evidence>
<keyword evidence="7" id="KW-0547">Nucleotide-binding</keyword>
<dbReference type="Gene3D" id="3.40.50.10810">
    <property type="entry name" value="Tandem AAA-ATPase domain"/>
    <property type="match status" value="1"/>
</dbReference>
<evidence type="ECO:0000259" key="4">
    <source>
        <dbReference type="PROSITE" id="PS50966"/>
    </source>
</evidence>
<comment type="caution">
    <text evidence="7">The sequence shown here is derived from an EMBL/GenBank/DDBJ whole genome shotgun (WGS) entry which is preliminary data.</text>
</comment>
<dbReference type="Gene3D" id="3.40.50.300">
    <property type="entry name" value="P-loop containing nucleotide triphosphate hydrolases"/>
    <property type="match status" value="1"/>
</dbReference>
<evidence type="ECO:0000313" key="8">
    <source>
        <dbReference type="Proteomes" id="UP001251870"/>
    </source>
</evidence>
<proteinExistence type="predicted"/>
<protein>
    <submittedName>
        <fullName evidence="7">DEAD/DEAH box helicase</fullName>
    </submittedName>
</protein>
<keyword evidence="8" id="KW-1185">Reference proteome</keyword>
<dbReference type="PANTHER" id="PTHR45629">
    <property type="entry name" value="SNF2/RAD54 FAMILY MEMBER"/>
    <property type="match status" value="1"/>
</dbReference>
<feature type="region of interest" description="Disordered" evidence="3">
    <location>
        <begin position="375"/>
        <end position="398"/>
    </location>
</feature>
<feature type="domain" description="Helicase C-terminal" evidence="6">
    <location>
        <begin position="1036"/>
        <end position="1191"/>
    </location>
</feature>
<dbReference type="EMBL" id="JAVKGR010000021">
    <property type="protein sequence ID" value="MDR8020304.1"/>
    <property type="molecule type" value="Genomic_DNA"/>
</dbReference>
<dbReference type="CDD" id="cd18793">
    <property type="entry name" value="SF2_C_SNF"/>
    <property type="match status" value="1"/>
</dbReference>
<name>A0ABU2DV00_9MICC</name>
<dbReference type="Pfam" id="PF04434">
    <property type="entry name" value="SWIM"/>
    <property type="match status" value="1"/>
</dbReference>
<keyword evidence="7" id="KW-0067">ATP-binding</keyword>
<dbReference type="RefSeq" id="WP_310549284.1">
    <property type="nucleotide sequence ID" value="NZ_JAVKGR010000021.1"/>
</dbReference>
<dbReference type="SMART" id="SM00490">
    <property type="entry name" value="HELICc"/>
    <property type="match status" value="1"/>
</dbReference>
<dbReference type="InterPro" id="IPR001650">
    <property type="entry name" value="Helicase_C-like"/>
</dbReference>
<dbReference type="InterPro" id="IPR000330">
    <property type="entry name" value="SNF2_N"/>
</dbReference>
<accession>A0ABU2DV00</accession>
<sequence length="1201" mass="131829">MSQSPTPQITSEAIVGLVGSTFAMRGLRYAEAGHVDSLQWVAGRRTAGSSYTLQARVSGTGPEPYATTIFLTREPADLDPSTPEPGTQEPVWDLIEGICSCPVGFDCKHVAAALFAAQSRRAGAWEEDIVPAEPTETPSGTTAEAAGFTPEQSGGSASLSWRKILGVAAAGGTAADGTVMTSGADPLAIGVELHRVERPFRFGPPRRSAATVKDIDDAAVELSVTIRPLVLGARGDWIRGGLTWKKFQYSSPSTAYRRDHAEVMGDICRTRLAQEISESFVADAMPLESFRGPGIFHLLHRAVRLGVRLVPQDVLSRIELTAVAELSLDVRAEPEGPGGTAEADSLSVRAQLTGVDNVIPGTLRQLGVGFVQLSPDAPDEPQNRFEASSPAEAEGTSTGVHLRLIPTDGTAPPDLLSLAATGVPLWIPGGEAAEFLHETVPALRQSVEMTSLDGSVEFPETPAAQLHLRVHHLGDDATAVEWGWRYFGPQRTLPVRTGQTRDGHAAERDHHHENQVLAAVSAHHPGAAAQPAQHLTGLDTALFVERALPRLEALEYVTVEERGTRPEYRELTESPQLRVTQTPAQDGRSNDWFDLGFQITVSGRVVPFKTVFEALSRGRQRILLPDKTHLRLDHPHLLELKELIDEAAAMGEWEPENLSISRYQVSFWDDLETLAQEVEEAETWRREVSRLKAALPESPEIPVPAVPDGLTAELRSYQVQGYAWLSFLYDLRLGGILADDMGLGKTVQTLAMILRARSCAAQAREQPGNPHDPISPAHDDAAPPFLVVAPSSVVTVWRDEAARFAPELDVRVLDTTAKKSGRSLVERIEGADVVVTSYAILRLDATAFTGCSWAGVVLDEAQFVKNRSSKAHQALKQVRAPFRLAITGTPMENSLTDLWSILDVVTPGLMPPLRGFRDEYVRPIETPDDSEDGARRAAHRMARLRRRIRPFMLRRSKDLVAADLPEKHEQVMRVPLQSTHRTLYEKVLQRERQKVLGLLEDMDKNRFIVFRSLTLLRMLALDPGIVDEGHRAPSSKLEALLPDLEEVVSEGHRVLIFSQFTSFLDRIAARLDELGVVHTRLDGATRRRDDAVARFREGEAPVFLISLKAGGFGLTLTEADYVFLLDPWWNPAAEAQAVDRAHRIGQDKPVMVYRMVAEGTIEERVLTLQQRKAELFSSLTDEDAAFSASVTADDIRELFRT</sequence>
<feature type="domain" description="SWIM-type" evidence="4">
    <location>
        <begin position="65"/>
        <end position="118"/>
    </location>
</feature>
<feature type="region of interest" description="Disordered" evidence="3">
    <location>
        <begin position="132"/>
        <end position="156"/>
    </location>
</feature>
<dbReference type="InterPro" id="IPR014001">
    <property type="entry name" value="Helicase_ATP-bd"/>
</dbReference>
<dbReference type="PROSITE" id="PS51192">
    <property type="entry name" value="HELICASE_ATP_BIND_1"/>
    <property type="match status" value="1"/>
</dbReference>
<gene>
    <name evidence="7" type="ORF">RIL96_12105</name>
</gene>
<evidence type="ECO:0000259" key="5">
    <source>
        <dbReference type="PROSITE" id="PS51192"/>
    </source>
</evidence>
<dbReference type="PROSITE" id="PS51194">
    <property type="entry name" value="HELICASE_CTER"/>
    <property type="match status" value="1"/>
</dbReference>
<keyword evidence="7" id="KW-0347">Helicase</keyword>
<dbReference type="InterPro" id="IPR049730">
    <property type="entry name" value="SNF2/RAD54-like_C"/>
</dbReference>
<keyword evidence="1" id="KW-0378">Hydrolase</keyword>
<organism evidence="7 8">
    <name type="scientific">Nesterenkonia aerolata</name>
    <dbReference type="NCBI Taxonomy" id="3074079"/>
    <lineage>
        <taxon>Bacteria</taxon>
        <taxon>Bacillati</taxon>
        <taxon>Actinomycetota</taxon>
        <taxon>Actinomycetes</taxon>
        <taxon>Micrococcales</taxon>
        <taxon>Micrococcaceae</taxon>
        <taxon>Nesterenkonia</taxon>
    </lineage>
</organism>
<dbReference type="SUPFAM" id="SSF52540">
    <property type="entry name" value="P-loop containing nucleoside triphosphate hydrolases"/>
    <property type="match status" value="2"/>
</dbReference>
<feature type="domain" description="Helicase ATP-binding" evidence="5">
    <location>
        <begin position="726"/>
        <end position="908"/>
    </location>
</feature>
<evidence type="ECO:0000313" key="7">
    <source>
        <dbReference type="EMBL" id="MDR8020304.1"/>
    </source>
</evidence>
<dbReference type="InterPro" id="IPR050496">
    <property type="entry name" value="SNF2_RAD54_helicase_repair"/>
</dbReference>
<dbReference type="Pfam" id="PF00176">
    <property type="entry name" value="SNF2-rel_dom"/>
    <property type="match status" value="1"/>
</dbReference>
<evidence type="ECO:0000256" key="2">
    <source>
        <dbReference type="PROSITE-ProRule" id="PRU00325"/>
    </source>
</evidence>
<evidence type="ECO:0000256" key="3">
    <source>
        <dbReference type="SAM" id="MobiDB-lite"/>
    </source>
</evidence>
<dbReference type="PROSITE" id="PS50966">
    <property type="entry name" value="ZF_SWIM"/>
    <property type="match status" value="1"/>
</dbReference>
<dbReference type="SMART" id="SM00487">
    <property type="entry name" value="DEXDc"/>
    <property type="match status" value="1"/>
</dbReference>
<evidence type="ECO:0000259" key="6">
    <source>
        <dbReference type="PROSITE" id="PS51194"/>
    </source>
</evidence>
<dbReference type="Pfam" id="PF00271">
    <property type="entry name" value="Helicase_C"/>
    <property type="match status" value="1"/>
</dbReference>
<dbReference type="InterPro" id="IPR007527">
    <property type="entry name" value="Znf_SWIM"/>
</dbReference>
<keyword evidence="2" id="KW-0863">Zinc-finger</keyword>
<reference evidence="7 8" key="1">
    <citation type="submission" date="2023-09" db="EMBL/GenBank/DDBJ databases">
        <title>Description of three actinobacteria isolated from air of manufacturing shop in a pharmaceutical factory.</title>
        <authorList>
            <person name="Zhang D.-F."/>
        </authorList>
    </citation>
    <scope>NUCLEOTIDE SEQUENCE [LARGE SCALE GENOMIC DNA]</scope>
    <source>
        <strain evidence="7 8">LY-0111</strain>
    </source>
</reference>